<keyword evidence="6 8" id="KW-0472">Membrane</keyword>
<comment type="caution">
    <text evidence="9">The sequence shown here is derived from an EMBL/GenBank/DDBJ whole genome shotgun (WGS) entry which is preliminary data.</text>
</comment>
<evidence type="ECO:0000256" key="4">
    <source>
        <dbReference type="ARBA" id="ARBA00022927"/>
    </source>
</evidence>
<dbReference type="GO" id="GO:0005789">
    <property type="term" value="C:endoplasmic reticulum membrane"/>
    <property type="evidence" value="ECO:0007669"/>
    <property type="project" value="TreeGrafter"/>
</dbReference>
<dbReference type="STRING" id="2094558.A0A314Z3I9"/>
<dbReference type="OrthoDB" id="15356at2759"/>
<evidence type="ECO:0000256" key="1">
    <source>
        <dbReference type="ARBA" id="ARBA00004370"/>
    </source>
</evidence>
<dbReference type="PANTHER" id="PTHR15858">
    <property type="entry name" value="IMMEDIATE EARLY RESPONSE 3-INTERACTING PROTEIN 1"/>
    <property type="match status" value="1"/>
</dbReference>
<dbReference type="GO" id="GO:0006888">
    <property type="term" value="P:endoplasmic reticulum to Golgi vesicle-mediated transport"/>
    <property type="evidence" value="ECO:0007669"/>
    <property type="project" value="TreeGrafter"/>
</dbReference>
<organism evidence="9 10">
    <name type="scientific">Prunus yedoensis var. nudiflora</name>
    <dbReference type="NCBI Taxonomy" id="2094558"/>
    <lineage>
        <taxon>Eukaryota</taxon>
        <taxon>Viridiplantae</taxon>
        <taxon>Streptophyta</taxon>
        <taxon>Embryophyta</taxon>
        <taxon>Tracheophyta</taxon>
        <taxon>Spermatophyta</taxon>
        <taxon>Magnoliopsida</taxon>
        <taxon>eudicotyledons</taxon>
        <taxon>Gunneridae</taxon>
        <taxon>Pentapetalae</taxon>
        <taxon>rosids</taxon>
        <taxon>fabids</taxon>
        <taxon>Rosales</taxon>
        <taxon>Rosaceae</taxon>
        <taxon>Amygdaloideae</taxon>
        <taxon>Amygdaleae</taxon>
        <taxon>Prunus</taxon>
    </lineage>
</organism>
<keyword evidence="4" id="KW-0653">Protein transport</keyword>
<gene>
    <name evidence="9" type="ORF">Pyn_36727</name>
</gene>
<evidence type="ECO:0000313" key="9">
    <source>
        <dbReference type="EMBL" id="PQQ12817.1"/>
    </source>
</evidence>
<evidence type="ECO:0000256" key="2">
    <source>
        <dbReference type="ARBA" id="ARBA00022448"/>
    </source>
</evidence>
<dbReference type="EMBL" id="PJQY01000330">
    <property type="protein sequence ID" value="PQQ12817.1"/>
    <property type="molecule type" value="Genomic_DNA"/>
</dbReference>
<sequence length="117" mass="13536">MSFSFDQFLTLNVYPSYPVQDLHRTKMWYLLSFFTGFCTLIQGFVLLANAFAVLNEDRFLDPRGWTLLQIQGGRTTLKGKIIGLIHLCKFLRLPLIVLNIFCLFARNAQDGMQKLIE</sequence>
<reference evidence="9 10" key="1">
    <citation type="submission" date="2018-02" db="EMBL/GenBank/DDBJ databases">
        <title>Draft genome of wild Prunus yedoensis var. nudiflora.</title>
        <authorList>
            <person name="Baek S."/>
            <person name="Kim J.-H."/>
            <person name="Choi K."/>
            <person name="Kim G.-B."/>
            <person name="Cho A."/>
            <person name="Jang H."/>
            <person name="Shin C.-H."/>
            <person name="Yu H.-J."/>
            <person name="Mun J.-H."/>
        </authorList>
    </citation>
    <scope>NUCLEOTIDE SEQUENCE [LARGE SCALE GENOMIC DNA]</scope>
    <source>
        <strain evidence="10">cv. Jeju island</strain>
        <tissue evidence="9">Leaf</tissue>
    </source>
</reference>
<evidence type="ECO:0000256" key="6">
    <source>
        <dbReference type="ARBA" id="ARBA00023136"/>
    </source>
</evidence>
<dbReference type="InterPro" id="IPR013880">
    <property type="entry name" value="Yos1"/>
</dbReference>
<dbReference type="GO" id="GO:0030134">
    <property type="term" value="C:COPII-coated ER to Golgi transport vesicle"/>
    <property type="evidence" value="ECO:0007669"/>
    <property type="project" value="TreeGrafter"/>
</dbReference>
<keyword evidence="10" id="KW-1185">Reference proteome</keyword>
<protein>
    <submittedName>
        <fullName evidence="9">Protein transport protein yos1</fullName>
    </submittedName>
</protein>
<proteinExistence type="inferred from homology"/>
<keyword evidence="2" id="KW-0813">Transport</keyword>
<evidence type="ECO:0000313" key="10">
    <source>
        <dbReference type="Proteomes" id="UP000250321"/>
    </source>
</evidence>
<comment type="similarity">
    <text evidence="7">Belongs to the YOS1 family.</text>
</comment>
<evidence type="ECO:0000256" key="7">
    <source>
        <dbReference type="ARBA" id="ARBA00024203"/>
    </source>
</evidence>
<evidence type="ECO:0000256" key="5">
    <source>
        <dbReference type="ARBA" id="ARBA00022989"/>
    </source>
</evidence>
<evidence type="ECO:0000256" key="8">
    <source>
        <dbReference type="SAM" id="Phobius"/>
    </source>
</evidence>
<dbReference type="PANTHER" id="PTHR15858:SF0">
    <property type="entry name" value="IMMEDIATE EARLY RESPONSE 3-INTERACTING PROTEIN 1"/>
    <property type="match status" value="1"/>
</dbReference>
<feature type="transmembrane region" description="Helical" evidence="8">
    <location>
        <begin position="28"/>
        <end position="54"/>
    </location>
</feature>
<dbReference type="GO" id="GO:0015031">
    <property type="term" value="P:protein transport"/>
    <property type="evidence" value="ECO:0007669"/>
    <property type="project" value="UniProtKB-KW"/>
</dbReference>
<accession>A0A314Z3I9</accession>
<dbReference type="GO" id="GO:0000139">
    <property type="term" value="C:Golgi membrane"/>
    <property type="evidence" value="ECO:0007669"/>
    <property type="project" value="TreeGrafter"/>
</dbReference>
<keyword evidence="3 8" id="KW-0812">Transmembrane</keyword>
<evidence type="ECO:0000256" key="3">
    <source>
        <dbReference type="ARBA" id="ARBA00022692"/>
    </source>
</evidence>
<comment type="subcellular location">
    <subcellularLocation>
        <location evidence="1">Membrane</location>
    </subcellularLocation>
</comment>
<dbReference type="Pfam" id="PF08571">
    <property type="entry name" value="Yos1"/>
    <property type="match status" value="1"/>
</dbReference>
<feature type="transmembrane region" description="Helical" evidence="8">
    <location>
        <begin position="81"/>
        <end position="105"/>
    </location>
</feature>
<keyword evidence="5 8" id="KW-1133">Transmembrane helix</keyword>
<name>A0A314Z3I9_PRUYE</name>
<dbReference type="AlphaFoldDB" id="A0A314Z3I9"/>
<dbReference type="Proteomes" id="UP000250321">
    <property type="component" value="Unassembled WGS sequence"/>
</dbReference>